<reference evidence="2 3" key="1">
    <citation type="journal article" date="2015" name="Genome Announc.">
        <title>Expanding the biotechnology potential of lactobacilli through comparative genomics of 213 strains and associated genera.</title>
        <authorList>
            <person name="Sun Z."/>
            <person name="Harris H.M."/>
            <person name="McCann A."/>
            <person name="Guo C."/>
            <person name="Argimon S."/>
            <person name="Zhang W."/>
            <person name="Yang X."/>
            <person name="Jeffery I.B."/>
            <person name="Cooney J.C."/>
            <person name="Kagawa T.F."/>
            <person name="Liu W."/>
            <person name="Song Y."/>
            <person name="Salvetti E."/>
            <person name="Wrobel A."/>
            <person name="Rasinkangas P."/>
            <person name="Parkhill J."/>
            <person name="Rea M.C."/>
            <person name="O'Sullivan O."/>
            <person name="Ritari J."/>
            <person name="Douillard F.P."/>
            <person name="Paul Ross R."/>
            <person name="Yang R."/>
            <person name="Briner A.E."/>
            <person name="Felis G.E."/>
            <person name="de Vos W.M."/>
            <person name="Barrangou R."/>
            <person name="Klaenhammer T.R."/>
            <person name="Caufield P.W."/>
            <person name="Cui Y."/>
            <person name="Zhang H."/>
            <person name="O'Toole P.W."/>
        </authorList>
    </citation>
    <scope>NUCLEOTIDE SEQUENCE [LARGE SCALE GENOMIC DNA]</scope>
    <source>
        <strain evidence="2 3">NBRC 103219</strain>
    </source>
</reference>
<keyword evidence="1" id="KW-1133">Transmembrane helix</keyword>
<dbReference type="EMBL" id="JQCN01000027">
    <property type="protein sequence ID" value="KRN99820.1"/>
    <property type="molecule type" value="Genomic_DNA"/>
</dbReference>
<dbReference type="AlphaFoldDB" id="A0A0R2LJL8"/>
<keyword evidence="1" id="KW-0472">Membrane</keyword>
<evidence type="ECO:0000256" key="1">
    <source>
        <dbReference type="SAM" id="Phobius"/>
    </source>
</evidence>
<keyword evidence="1" id="KW-0812">Transmembrane</keyword>
<dbReference type="InterPro" id="IPR016977">
    <property type="entry name" value="ComGF"/>
</dbReference>
<name>A0A0R2LJL8_9LACO</name>
<dbReference type="STRING" id="449659.IV66_GL001424"/>
<evidence type="ECO:0000313" key="2">
    <source>
        <dbReference type="EMBL" id="KRN99820.1"/>
    </source>
</evidence>
<dbReference type="PATRIC" id="fig|449659.4.peg.1442"/>
<accession>A0A0R2LJL8</accession>
<evidence type="ECO:0000313" key="3">
    <source>
        <dbReference type="Proteomes" id="UP000051886"/>
    </source>
</evidence>
<feature type="transmembrane region" description="Helical" evidence="1">
    <location>
        <begin position="6"/>
        <end position="23"/>
    </location>
</feature>
<keyword evidence="3" id="KW-1185">Reference proteome</keyword>
<dbReference type="Pfam" id="PF15980">
    <property type="entry name" value="ComGF"/>
    <property type="match status" value="1"/>
</dbReference>
<dbReference type="Proteomes" id="UP000051886">
    <property type="component" value="Unassembled WGS sequence"/>
</dbReference>
<protein>
    <submittedName>
        <fullName evidence="2">Uncharacterized protein</fullName>
    </submittedName>
</protein>
<sequence>MIETVVALSISLISIVLLCNFLTERQKEIYSSTQTDRQQIIATIAILQSSQLSLKYKDDSAKQLVFYSPTKKMDYSLKLSGHRLVMRGKNEGYMPLLFNVDDGVVSFDKPYLKLDLKLNGVWHHEKIAFSRETKPLAK</sequence>
<comment type="caution">
    <text evidence="2">The sequence shown here is derived from an EMBL/GenBank/DDBJ whole genome shotgun (WGS) entry which is preliminary data.</text>
</comment>
<proteinExistence type="predicted"/>
<gene>
    <name evidence="2" type="ORF">IV66_GL001424</name>
</gene>
<organism evidence="2 3">
    <name type="scientific">Ligilactobacillus pobuzihii</name>
    <dbReference type="NCBI Taxonomy" id="449659"/>
    <lineage>
        <taxon>Bacteria</taxon>
        <taxon>Bacillati</taxon>
        <taxon>Bacillota</taxon>
        <taxon>Bacilli</taxon>
        <taxon>Lactobacillales</taxon>
        <taxon>Lactobacillaceae</taxon>
        <taxon>Ligilactobacillus</taxon>
    </lineage>
</organism>